<dbReference type="PROSITE" id="PS51186">
    <property type="entry name" value="GNAT"/>
    <property type="match status" value="1"/>
</dbReference>
<dbReference type="Proteomes" id="UP000027584">
    <property type="component" value="Unassembled WGS sequence"/>
</dbReference>
<dbReference type="GO" id="GO:0102971">
    <property type="term" value="F:phosphinothricin N-acetyltransferase activity"/>
    <property type="evidence" value="ECO:0007669"/>
    <property type="project" value="UniProtKB-EC"/>
</dbReference>
<reference evidence="3 5" key="3">
    <citation type="submission" date="2016-10" db="EMBL/GenBank/DDBJ databases">
        <authorList>
            <person name="de Groot N.N."/>
        </authorList>
    </citation>
    <scope>NUCLEOTIDE SEQUENCE [LARGE SCALE GENOMIC DNA]</scope>
    <source>
        <strain evidence="3 5">VTM1R29</strain>
    </source>
</reference>
<dbReference type="EMBL" id="FOBM01000016">
    <property type="protein sequence ID" value="SEM34605.1"/>
    <property type="molecule type" value="Genomic_DNA"/>
</dbReference>
<sequence>MDIQFKSFTDEDTTQAIAIWNQVVTDGVAFPQTETLTLETGKAFFKAQTYTGVAYQADTGQIVGLYILHPNNVGRCGHICNTSYAVDSHFRGQHIGEKLVRHSMVTAKKLGFRILQFNAVVKSNQAALALYQKLGFHQLGTIPAGFLNKNNEYEDIIPHYYDLTKLPD</sequence>
<dbReference type="RefSeq" id="WP_039695001.1">
    <property type="nucleotide sequence ID" value="NZ_FNUH01000007.1"/>
</dbReference>
<keyword evidence="2" id="KW-0808">Transferase</keyword>
<accession>A0A060RL40</accession>
<reference evidence="2 4" key="1">
    <citation type="submission" date="2014-02" db="EMBL/GenBank/DDBJ databases">
        <authorList>
            <person name="Manrique M."/>
        </authorList>
    </citation>
    <scope>NUCLEOTIDE SEQUENCE [LARGE SCALE GENOMIC DNA]</scope>
    <source>
        <strain evidence="2 4">LMG17956</strain>
    </source>
</reference>
<dbReference type="CDD" id="cd04301">
    <property type="entry name" value="NAT_SF"/>
    <property type="match status" value="1"/>
</dbReference>
<protein>
    <submittedName>
        <fullName evidence="2">GCN5-related N-acetyltransferase</fullName>
        <ecNumber evidence="2">2.3.1.183</ecNumber>
    </submittedName>
    <submittedName>
        <fullName evidence="3">Ribosomal protein S18 acetylase RimI</fullName>
    </submittedName>
</protein>
<dbReference type="PANTHER" id="PTHR43138:SF1">
    <property type="entry name" value="N-ACETYLTRANSFERASE ACA1"/>
    <property type="match status" value="1"/>
</dbReference>
<name>A0A060RL40_9STRE</name>
<gene>
    <name evidence="2" type="ORF">BN963_SGAL_01836</name>
    <name evidence="3" type="ORF">SAMN04487839_11630</name>
</gene>
<feature type="domain" description="N-acetyltransferase" evidence="1">
    <location>
        <begin position="3"/>
        <end position="167"/>
    </location>
</feature>
<reference evidence="2 4" key="2">
    <citation type="submission" date="2014-05" db="EMBL/GenBank/DDBJ databases">
        <title>Genome sequence of Streptococcus gallolyticus.</title>
        <authorList>
            <person name="Del Campo R."/>
        </authorList>
    </citation>
    <scope>NUCLEOTIDE SEQUENCE [LARGE SCALE GENOMIC DNA]</scope>
    <source>
        <strain evidence="2 4">LMG17956</strain>
    </source>
</reference>
<dbReference type="PANTHER" id="PTHR43138">
    <property type="entry name" value="ACETYLTRANSFERASE, GNAT FAMILY"/>
    <property type="match status" value="1"/>
</dbReference>
<dbReference type="Gene3D" id="3.40.630.30">
    <property type="match status" value="1"/>
</dbReference>
<evidence type="ECO:0000313" key="5">
    <source>
        <dbReference type="Proteomes" id="UP000182764"/>
    </source>
</evidence>
<organism evidence="2 4">
    <name type="scientific">Streptococcus gallolyticus</name>
    <dbReference type="NCBI Taxonomy" id="315405"/>
    <lineage>
        <taxon>Bacteria</taxon>
        <taxon>Bacillati</taxon>
        <taxon>Bacillota</taxon>
        <taxon>Bacilli</taxon>
        <taxon>Lactobacillales</taxon>
        <taxon>Streptococcaceae</taxon>
        <taxon>Streptococcus</taxon>
    </lineage>
</organism>
<dbReference type="Pfam" id="PF00583">
    <property type="entry name" value="Acetyltransf_1"/>
    <property type="match status" value="1"/>
</dbReference>
<dbReference type="InterPro" id="IPR052742">
    <property type="entry name" value="Mito_N-acetyltransferase"/>
</dbReference>
<keyword evidence="3" id="KW-0689">Ribosomal protein</keyword>
<dbReference type="GO" id="GO:0005840">
    <property type="term" value="C:ribosome"/>
    <property type="evidence" value="ECO:0007669"/>
    <property type="project" value="UniProtKB-KW"/>
</dbReference>
<keyword evidence="2" id="KW-0012">Acyltransferase</keyword>
<dbReference type="SUPFAM" id="SSF55729">
    <property type="entry name" value="Acyl-CoA N-acyltransferases (Nat)"/>
    <property type="match status" value="1"/>
</dbReference>
<dbReference type="EMBL" id="CCBC010000200">
    <property type="protein sequence ID" value="CDO18636.1"/>
    <property type="molecule type" value="Genomic_DNA"/>
</dbReference>
<evidence type="ECO:0000313" key="4">
    <source>
        <dbReference type="Proteomes" id="UP000027584"/>
    </source>
</evidence>
<dbReference type="InterPro" id="IPR000182">
    <property type="entry name" value="GNAT_dom"/>
</dbReference>
<proteinExistence type="predicted"/>
<dbReference type="EC" id="2.3.1.183" evidence="2"/>
<dbReference type="AlphaFoldDB" id="A0A060RL40"/>
<evidence type="ECO:0000313" key="2">
    <source>
        <dbReference type="EMBL" id="CDO18636.1"/>
    </source>
</evidence>
<keyword evidence="3" id="KW-0687">Ribonucleoprotein</keyword>
<dbReference type="InterPro" id="IPR016181">
    <property type="entry name" value="Acyl_CoA_acyltransferase"/>
</dbReference>
<dbReference type="Proteomes" id="UP000182764">
    <property type="component" value="Unassembled WGS sequence"/>
</dbReference>
<evidence type="ECO:0000259" key="1">
    <source>
        <dbReference type="PROSITE" id="PS51186"/>
    </source>
</evidence>
<evidence type="ECO:0000313" key="3">
    <source>
        <dbReference type="EMBL" id="SEM34605.1"/>
    </source>
</evidence>